<evidence type="ECO:0000313" key="7">
    <source>
        <dbReference type="EMBL" id="PZG00556.1"/>
    </source>
</evidence>
<dbReference type="PANTHER" id="PTHR43884">
    <property type="entry name" value="ACYL-COA DEHYDROGENASE"/>
    <property type="match status" value="1"/>
</dbReference>
<dbReference type="Pfam" id="PF00441">
    <property type="entry name" value="Acyl-CoA_dh_1"/>
    <property type="match status" value="1"/>
</dbReference>
<comment type="similarity">
    <text evidence="1 4">Belongs to the acyl-CoA dehydrogenase family.</text>
</comment>
<comment type="caution">
    <text evidence="7">The sequence shown here is derived from an EMBL/GenBank/DDBJ whole genome shotgun (WGS) entry which is preliminary data.</text>
</comment>
<keyword evidence="3 4" id="KW-0274">FAD</keyword>
<evidence type="ECO:0000259" key="6">
    <source>
        <dbReference type="Pfam" id="PF02770"/>
    </source>
</evidence>
<evidence type="ECO:0000256" key="3">
    <source>
        <dbReference type="ARBA" id="ARBA00022827"/>
    </source>
</evidence>
<sequence length="410" mass="43861">MTELREAAPSAGTDLLDERTRELADYCAAMTGRLRVIGQRLDRDPDAITEFLHEPQVRFPVQGMLPPQYRSAGEFPAPLVAASSTVLGQVVATEQVAYGDPNVILASPGPSLSGGVVQALADEQQRQRYFGRLAAAPTHTFFALTEPAKGSAALELETTLTPAPGGGWLLNGAKCYIGNGARAQLGVVFCRRAPGPWGIEAVLLDTSAPGFSGELLPTVGLRGARISRLRFQDVAVAPEDLLGADRSPSRRGLYGATYILYRFRPGIAAMALGCAQAACDYLRTHRATLPRQDRHRLDGVLDRIAAVRHRTYAVAAAVDAGVVDVAGIGAVKARAARVAEDATRLVAELLGPASLIEHPWLEKTYRDVRAFELMEGTTNLHTMAAFQSLLRSRTALQPAAQRAVDGAARH</sequence>
<evidence type="ECO:0000256" key="1">
    <source>
        <dbReference type="ARBA" id="ARBA00009347"/>
    </source>
</evidence>
<comment type="cofactor">
    <cofactor evidence="4">
        <name>FAD</name>
        <dbReference type="ChEBI" id="CHEBI:57692"/>
    </cofactor>
</comment>
<dbReference type="GO" id="GO:0003995">
    <property type="term" value="F:acyl-CoA dehydrogenase activity"/>
    <property type="evidence" value="ECO:0007669"/>
    <property type="project" value="TreeGrafter"/>
</dbReference>
<dbReference type="SUPFAM" id="SSF56645">
    <property type="entry name" value="Acyl-CoA dehydrogenase NM domain-like"/>
    <property type="match status" value="1"/>
</dbReference>
<organism evidence="7 8">
    <name type="scientific">Micromonospora endophytica</name>
    <dbReference type="NCBI Taxonomy" id="515350"/>
    <lineage>
        <taxon>Bacteria</taxon>
        <taxon>Bacillati</taxon>
        <taxon>Actinomycetota</taxon>
        <taxon>Actinomycetes</taxon>
        <taxon>Micromonosporales</taxon>
        <taxon>Micromonosporaceae</taxon>
        <taxon>Micromonospora</taxon>
    </lineage>
</organism>
<dbReference type="Gene3D" id="1.20.140.10">
    <property type="entry name" value="Butyryl-CoA Dehydrogenase, subunit A, domain 3"/>
    <property type="match status" value="1"/>
</dbReference>
<evidence type="ECO:0000256" key="4">
    <source>
        <dbReference type="RuleBase" id="RU362125"/>
    </source>
</evidence>
<keyword evidence="2 4" id="KW-0285">Flavoprotein</keyword>
<dbReference type="InterPro" id="IPR006091">
    <property type="entry name" value="Acyl-CoA_Oxase/DH_mid-dom"/>
</dbReference>
<dbReference type="AlphaFoldDB" id="A0A2W2CM90"/>
<evidence type="ECO:0000313" key="8">
    <source>
        <dbReference type="Proteomes" id="UP000248627"/>
    </source>
</evidence>
<dbReference type="PANTHER" id="PTHR43884:SF12">
    <property type="entry name" value="ISOVALERYL-COA DEHYDROGENASE, MITOCHONDRIAL-RELATED"/>
    <property type="match status" value="1"/>
</dbReference>
<proteinExistence type="inferred from homology"/>
<dbReference type="Gene3D" id="2.40.110.10">
    <property type="entry name" value="Butyryl-CoA Dehydrogenase, subunit A, domain 2"/>
    <property type="match status" value="1"/>
</dbReference>
<dbReference type="InterPro" id="IPR046373">
    <property type="entry name" value="Acyl-CoA_Oxase/DH_mid-dom_sf"/>
</dbReference>
<dbReference type="InterPro" id="IPR036250">
    <property type="entry name" value="AcylCo_DH-like_C"/>
</dbReference>
<dbReference type="Proteomes" id="UP000248627">
    <property type="component" value="Unassembled WGS sequence"/>
</dbReference>
<feature type="domain" description="Acyl-CoA dehydrogenase/oxidase C-terminal" evidence="5">
    <location>
        <begin position="251"/>
        <end position="385"/>
    </location>
</feature>
<feature type="domain" description="Acyl-CoA oxidase/dehydrogenase middle" evidence="6">
    <location>
        <begin position="142"/>
        <end position="234"/>
    </location>
</feature>
<evidence type="ECO:0000256" key="2">
    <source>
        <dbReference type="ARBA" id="ARBA00022630"/>
    </source>
</evidence>
<dbReference type="RefSeq" id="WP_111241509.1">
    <property type="nucleotide sequence ID" value="NZ_POTX01000007.1"/>
</dbReference>
<dbReference type="SUPFAM" id="SSF47203">
    <property type="entry name" value="Acyl-CoA dehydrogenase C-terminal domain-like"/>
    <property type="match status" value="1"/>
</dbReference>
<dbReference type="InterPro" id="IPR009100">
    <property type="entry name" value="AcylCoA_DH/oxidase_NM_dom_sf"/>
</dbReference>
<name>A0A2W2CM90_9ACTN</name>
<accession>A0A2W2CM90</accession>
<gene>
    <name evidence="7" type="ORF">C1I93_02240</name>
</gene>
<dbReference type="OrthoDB" id="3458133at2"/>
<keyword evidence="8" id="KW-1185">Reference proteome</keyword>
<protein>
    <submittedName>
        <fullName evidence="7">Acyl-CoA dehydrogenase</fullName>
    </submittedName>
</protein>
<dbReference type="EMBL" id="POTX01000007">
    <property type="protein sequence ID" value="PZG00556.1"/>
    <property type="molecule type" value="Genomic_DNA"/>
</dbReference>
<reference evidence="7 8" key="1">
    <citation type="submission" date="2018-01" db="EMBL/GenBank/DDBJ databases">
        <title>Draft genome sequence of Jishengella endophytica.</title>
        <authorList>
            <person name="Sahin N."/>
            <person name="Ay H."/>
            <person name="Saygin H."/>
        </authorList>
    </citation>
    <scope>NUCLEOTIDE SEQUENCE [LARGE SCALE GENOMIC DNA]</scope>
    <source>
        <strain evidence="7 8">DSM 45430</strain>
    </source>
</reference>
<dbReference type="Pfam" id="PF02770">
    <property type="entry name" value="Acyl-CoA_dh_M"/>
    <property type="match status" value="1"/>
</dbReference>
<keyword evidence="4" id="KW-0560">Oxidoreductase</keyword>
<dbReference type="InterPro" id="IPR009075">
    <property type="entry name" value="AcylCo_DH/oxidase_C"/>
</dbReference>
<evidence type="ECO:0000259" key="5">
    <source>
        <dbReference type="Pfam" id="PF00441"/>
    </source>
</evidence>